<feature type="binding site" evidence="3">
    <location>
        <position position="347"/>
    </location>
    <ligand>
        <name>Zn(2+)</name>
        <dbReference type="ChEBI" id="CHEBI:29105"/>
        <label>2</label>
    </ligand>
</feature>
<evidence type="ECO:0000256" key="2">
    <source>
        <dbReference type="PIRSR" id="PIRSR601952-1"/>
    </source>
</evidence>
<feature type="binding site" evidence="3">
    <location>
        <position position="304"/>
    </location>
    <ligand>
        <name>Zn(2+)</name>
        <dbReference type="ChEBI" id="CHEBI:29105"/>
        <label>2</label>
    </ligand>
</feature>
<feature type="binding site" evidence="3">
    <location>
        <position position="43"/>
    </location>
    <ligand>
        <name>Mg(2+)</name>
        <dbReference type="ChEBI" id="CHEBI:18420"/>
    </ligand>
</feature>
<feature type="binding site" evidence="3">
    <location>
        <position position="299"/>
    </location>
    <ligand>
        <name>Mg(2+)</name>
        <dbReference type="ChEBI" id="CHEBI:18420"/>
    </ligand>
</feature>
<dbReference type="PRINTS" id="PR00113">
    <property type="entry name" value="ALKPHPHTASE"/>
</dbReference>
<name>A0A1R4HEQ6_9GAMM</name>
<evidence type="ECO:0000256" key="1">
    <source>
        <dbReference type="ARBA" id="ARBA00022553"/>
    </source>
</evidence>
<dbReference type="CDD" id="cd16012">
    <property type="entry name" value="ALP"/>
    <property type="match status" value="1"/>
</dbReference>
<feature type="binding site" evidence="3">
    <location>
        <position position="149"/>
    </location>
    <ligand>
        <name>Mg(2+)</name>
        <dbReference type="ChEBI" id="CHEBI:18420"/>
    </ligand>
</feature>
<dbReference type="InterPro" id="IPR001952">
    <property type="entry name" value="Alkaline_phosphatase"/>
</dbReference>
<dbReference type="Gene3D" id="3.40.720.10">
    <property type="entry name" value="Alkaline Phosphatase, subunit A"/>
    <property type="match status" value="1"/>
</dbReference>
<comment type="similarity">
    <text evidence="4">Belongs to the alkaline phosphatase family.</text>
</comment>
<dbReference type="Gene3D" id="1.10.1200.140">
    <property type="entry name" value="Alkaline phosphatase, crown domain"/>
    <property type="match status" value="1"/>
</dbReference>
<evidence type="ECO:0000256" key="4">
    <source>
        <dbReference type="RuleBase" id="RU003946"/>
    </source>
</evidence>
<gene>
    <name evidence="6" type="ORF">CRENPOLYSF1_580008</name>
</gene>
<feature type="binding site" evidence="3">
    <location>
        <position position="43"/>
    </location>
    <ligand>
        <name>Zn(2+)</name>
        <dbReference type="ChEBI" id="CHEBI:29105"/>
        <label>2</label>
    </ligand>
</feature>
<dbReference type="InterPro" id="IPR042085">
    <property type="entry name" value="Ap_crown"/>
</dbReference>
<accession>A0A1R4HEQ6</accession>
<feature type="binding site" evidence="3">
    <location>
        <position position="147"/>
    </location>
    <ligand>
        <name>Mg(2+)</name>
        <dbReference type="ChEBI" id="CHEBI:18420"/>
    </ligand>
</feature>
<dbReference type="Proteomes" id="UP000195667">
    <property type="component" value="Unassembled WGS sequence"/>
</dbReference>
<dbReference type="Pfam" id="PF00245">
    <property type="entry name" value="Alk_phosphatase"/>
    <property type="match status" value="1"/>
</dbReference>
<evidence type="ECO:0000256" key="3">
    <source>
        <dbReference type="PIRSR" id="PIRSR601952-2"/>
    </source>
</evidence>
<dbReference type="EMBL" id="FUKI01000135">
    <property type="protein sequence ID" value="SJM94697.1"/>
    <property type="molecule type" value="Genomic_DNA"/>
</dbReference>
<dbReference type="OrthoDB" id="9794455at2"/>
<keyword evidence="1" id="KW-0597">Phosphoprotein</keyword>
<evidence type="ECO:0000256" key="5">
    <source>
        <dbReference type="SAM" id="SignalP"/>
    </source>
</evidence>
<reference evidence="7" key="1">
    <citation type="submission" date="2017-02" db="EMBL/GenBank/DDBJ databases">
        <authorList>
            <person name="Daims H."/>
        </authorList>
    </citation>
    <scope>NUCLEOTIDE SEQUENCE [LARGE SCALE GENOMIC DNA]</scope>
</reference>
<comment type="cofactor">
    <cofactor evidence="3">
        <name>Mg(2+)</name>
        <dbReference type="ChEBI" id="CHEBI:18420"/>
    </cofactor>
    <text evidence="3">Binds 1 Mg(2+) ion.</text>
</comment>
<proteinExistence type="inferred from homology"/>
<evidence type="ECO:0000313" key="6">
    <source>
        <dbReference type="EMBL" id="SJM94697.1"/>
    </source>
</evidence>
<feature type="active site" description="Phosphoserine intermediate" evidence="2">
    <location>
        <position position="96"/>
    </location>
</feature>
<dbReference type="GO" id="GO:0004035">
    <property type="term" value="F:alkaline phosphatase activity"/>
    <property type="evidence" value="ECO:0007669"/>
    <property type="project" value="TreeGrafter"/>
</dbReference>
<dbReference type="PANTHER" id="PTHR11596">
    <property type="entry name" value="ALKALINE PHOSPHATASE"/>
    <property type="match status" value="1"/>
</dbReference>
<feature type="binding site" evidence="3">
    <location>
        <position position="308"/>
    </location>
    <ligand>
        <name>Zn(2+)</name>
        <dbReference type="ChEBI" id="CHEBI:29105"/>
        <label>2</label>
    </ligand>
</feature>
<comment type="cofactor">
    <cofactor evidence="3">
        <name>Zn(2+)</name>
        <dbReference type="ChEBI" id="CHEBI:29105"/>
    </cofactor>
    <text evidence="3">Binds 2 Zn(2+) ions.</text>
</comment>
<keyword evidence="3" id="KW-0862">Zinc</keyword>
<keyword evidence="3" id="KW-0479">Metal-binding</keyword>
<dbReference type="PROSITE" id="PS51257">
    <property type="entry name" value="PROKAR_LIPOPROTEIN"/>
    <property type="match status" value="1"/>
</dbReference>
<dbReference type="PANTHER" id="PTHR11596:SF5">
    <property type="entry name" value="ALKALINE PHOSPHATASE"/>
    <property type="match status" value="1"/>
</dbReference>
<dbReference type="SUPFAM" id="SSF53649">
    <property type="entry name" value="Alkaline phosphatase-like"/>
    <property type="match status" value="1"/>
</dbReference>
<keyword evidence="7" id="KW-1185">Reference proteome</keyword>
<feature type="binding site" evidence="3">
    <location>
        <position position="346"/>
    </location>
    <ligand>
        <name>Zn(2+)</name>
        <dbReference type="ChEBI" id="CHEBI:29105"/>
        <label>2</label>
    </ligand>
</feature>
<protein>
    <submittedName>
        <fullName evidence="6">Alkaline phosphatase</fullName>
    </submittedName>
</protein>
<dbReference type="AlphaFoldDB" id="A0A1R4HEQ6"/>
<dbReference type="InterPro" id="IPR017850">
    <property type="entry name" value="Alkaline_phosphatase_core_sf"/>
</dbReference>
<dbReference type="SMART" id="SM00098">
    <property type="entry name" value="alkPPc"/>
    <property type="match status" value="1"/>
</dbReference>
<organism evidence="6 7">
    <name type="scientific">Crenothrix polyspora</name>
    <dbReference type="NCBI Taxonomy" id="360316"/>
    <lineage>
        <taxon>Bacteria</taxon>
        <taxon>Pseudomonadati</taxon>
        <taxon>Pseudomonadota</taxon>
        <taxon>Gammaproteobacteria</taxon>
        <taxon>Methylococcales</taxon>
        <taxon>Crenotrichaceae</taxon>
        <taxon>Crenothrix</taxon>
    </lineage>
</organism>
<dbReference type="RefSeq" id="WP_087144434.1">
    <property type="nucleotide sequence ID" value="NZ_FUKI01000135.1"/>
</dbReference>
<feature type="signal peptide" evidence="5">
    <location>
        <begin position="1"/>
        <end position="22"/>
    </location>
</feature>
<evidence type="ECO:0000313" key="7">
    <source>
        <dbReference type="Proteomes" id="UP000195667"/>
    </source>
</evidence>
<dbReference type="GO" id="GO:0046872">
    <property type="term" value="F:metal ion binding"/>
    <property type="evidence" value="ECO:0007669"/>
    <property type="project" value="UniProtKB-KW"/>
</dbReference>
<feature type="chain" id="PRO_5012819954" evidence="5">
    <location>
        <begin position="23"/>
        <end position="554"/>
    </location>
</feature>
<keyword evidence="3" id="KW-0460">Magnesium</keyword>
<sequence length="554" mass="60633">MPTLKYIRWLSCFLSLTASSCADLTPRLSVEPPLKNVILIIGDGMGPQQIGLLLSYARQAPNSVIKNRRTALDRVLNNGQLGISLSYPDNALVVDSAASASQIATGKFAGSEMLGLDKDGNPQTNIIEHAKRLGKATGLVSDTRITHATPAAFAAHQTHRSQENDIADDLLAAEPDVMFSGGFNNWIPQHANDKHSALHAQLSQLIKHSFPVTSERKDNKNLLTVAQQKNYTLAFNSTQMQQARGKTLGLFADSSMANGIIEAHNKNTAQHTEPTLTEMTQKALEILDFNPKGFFLMVEAGQIDWACHHNDTGLLLHEMLRFNDMLNTVLDWAAKRNDTLIIVTADHETGGFGFSYSNANPPKGRHLSGSAFAGGTLFQPKFNFGDPMILDKLYAQQRSYHDIFAEFTALPKNQQTAKTLVKKVNHDTSFAITETDATNILKTKIKPNYHSDQSKIAKNTPIMPVNAAFFIGDMDNRENLLAQAVATKQSAVWATGSHTSTPVYVFTQGPKHITAQFKKILHHTELGQLALDALQCSHANAVCNKPPPPANVVE</sequence>
<keyword evidence="5" id="KW-0732">Signal</keyword>